<keyword evidence="2 4" id="KW-0694">RNA-binding</keyword>
<dbReference type="Pfam" id="PF00076">
    <property type="entry name" value="RRM_1"/>
    <property type="match status" value="1"/>
</dbReference>
<dbReference type="SUPFAM" id="SSF54928">
    <property type="entry name" value="RNA-binding domain, RBD"/>
    <property type="match status" value="1"/>
</dbReference>
<dbReference type="SMART" id="SM00360">
    <property type="entry name" value="RRM"/>
    <property type="match status" value="1"/>
</dbReference>
<evidence type="ECO:0000256" key="3">
    <source>
        <dbReference type="ARBA" id="ARBA00030780"/>
    </source>
</evidence>
<dbReference type="CDD" id="cd12355">
    <property type="entry name" value="RRM_RBM18"/>
    <property type="match status" value="1"/>
</dbReference>
<feature type="domain" description="RRM" evidence="6">
    <location>
        <begin position="25"/>
        <end position="106"/>
    </location>
</feature>
<keyword evidence="8" id="KW-1185">Reference proteome</keyword>
<feature type="region of interest" description="Disordered" evidence="5">
    <location>
        <begin position="147"/>
        <end position="191"/>
    </location>
</feature>
<dbReference type="Proteomes" id="UP000828390">
    <property type="component" value="Unassembled WGS sequence"/>
</dbReference>
<dbReference type="PANTHER" id="PTHR21245">
    <property type="entry name" value="HETEROGENEOUS NUCLEAR RIBONUCLEOPROTEIN"/>
    <property type="match status" value="1"/>
</dbReference>
<gene>
    <name evidence="7" type="ORF">DPMN_148235</name>
</gene>
<organism evidence="7 8">
    <name type="scientific">Dreissena polymorpha</name>
    <name type="common">Zebra mussel</name>
    <name type="synonym">Mytilus polymorpha</name>
    <dbReference type="NCBI Taxonomy" id="45954"/>
    <lineage>
        <taxon>Eukaryota</taxon>
        <taxon>Metazoa</taxon>
        <taxon>Spiralia</taxon>
        <taxon>Lophotrochozoa</taxon>
        <taxon>Mollusca</taxon>
        <taxon>Bivalvia</taxon>
        <taxon>Autobranchia</taxon>
        <taxon>Heteroconchia</taxon>
        <taxon>Euheterodonta</taxon>
        <taxon>Imparidentia</taxon>
        <taxon>Neoheterodontei</taxon>
        <taxon>Myida</taxon>
        <taxon>Dreissenoidea</taxon>
        <taxon>Dreissenidae</taxon>
        <taxon>Dreissena</taxon>
    </lineage>
</organism>
<dbReference type="OrthoDB" id="6730379at2759"/>
<dbReference type="PROSITE" id="PS50102">
    <property type="entry name" value="RRM"/>
    <property type="match status" value="1"/>
</dbReference>
<evidence type="ECO:0000256" key="2">
    <source>
        <dbReference type="ARBA" id="ARBA00022884"/>
    </source>
</evidence>
<name>A0A9D4FAG6_DREPO</name>
<dbReference type="GO" id="GO:0003723">
    <property type="term" value="F:RNA binding"/>
    <property type="evidence" value="ECO:0007669"/>
    <property type="project" value="UniProtKB-UniRule"/>
</dbReference>
<proteinExistence type="predicted"/>
<dbReference type="InterPro" id="IPR035979">
    <property type="entry name" value="RBD_domain_sf"/>
</dbReference>
<evidence type="ECO:0000256" key="5">
    <source>
        <dbReference type="SAM" id="MobiDB-lite"/>
    </source>
</evidence>
<dbReference type="EMBL" id="JAIWYP010000007">
    <property type="protein sequence ID" value="KAH3794697.1"/>
    <property type="molecule type" value="Genomic_DNA"/>
</dbReference>
<dbReference type="Gene3D" id="3.30.70.330">
    <property type="match status" value="1"/>
</dbReference>
<dbReference type="InterPro" id="IPR012677">
    <property type="entry name" value="Nucleotide-bd_a/b_plait_sf"/>
</dbReference>
<dbReference type="InterPro" id="IPR039157">
    <property type="entry name" value="RBM18_RRM"/>
</dbReference>
<comment type="caution">
    <text evidence="7">The sequence shown here is derived from an EMBL/GenBank/DDBJ whole genome shotgun (WGS) entry which is preliminary data.</text>
</comment>
<accession>A0A9D4FAG6</accession>
<protein>
    <recommendedName>
        <fullName evidence="1">Probable RNA-binding protein 18</fullName>
    </recommendedName>
    <alternativeName>
        <fullName evidence="3">RNA-binding motif protein 18</fullName>
    </alternativeName>
</protein>
<evidence type="ECO:0000256" key="4">
    <source>
        <dbReference type="PROSITE-ProRule" id="PRU00176"/>
    </source>
</evidence>
<dbReference type="InterPro" id="IPR000504">
    <property type="entry name" value="RRM_dom"/>
</dbReference>
<feature type="compositionally biased region" description="Polar residues" evidence="5">
    <location>
        <begin position="151"/>
        <end position="182"/>
    </location>
</feature>
<sequence>MSKVEDVTSLPVPDDPVDCTAENDRRLWIGNLDLRITEFALLKILQRFGSLERFDFLCHKTGPDQGKSRGYCFVSYSTREEALKAIKSLDKKLAMSKRLIVRWAHKQEDSDPAQRVETSRACSVNELSTDSKIRAIEMKLRLMEKSAPDFSISTRPSQQPGTSKYSSAQAGNQQSTQRQNNKPYHRKETKR</sequence>
<evidence type="ECO:0000313" key="8">
    <source>
        <dbReference type="Proteomes" id="UP000828390"/>
    </source>
</evidence>
<evidence type="ECO:0000259" key="6">
    <source>
        <dbReference type="PROSITE" id="PS50102"/>
    </source>
</evidence>
<reference evidence="7" key="1">
    <citation type="journal article" date="2019" name="bioRxiv">
        <title>The Genome of the Zebra Mussel, Dreissena polymorpha: A Resource for Invasive Species Research.</title>
        <authorList>
            <person name="McCartney M.A."/>
            <person name="Auch B."/>
            <person name="Kono T."/>
            <person name="Mallez S."/>
            <person name="Zhang Y."/>
            <person name="Obille A."/>
            <person name="Becker A."/>
            <person name="Abrahante J.E."/>
            <person name="Garbe J."/>
            <person name="Badalamenti J.P."/>
            <person name="Herman A."/>
            <person name="Mangelson H."/>
            <person name="Liachko I."/>
            <person name="Sullivan S."/>
            <person name="Sone E.D."/>
            <person name="Koren S."/>
            <person name="Silverstein K.A.T."/>
            <person name="Beckman K.B."/>
            <person name="Gohl D.M."/>
        </authorList>
    </citation>
    <scope>NUCLEOTIDE SEQUENCE</scope>
    <source>
        <strain evidence="7">Duluth1</strain>
        <tissue evidence="7">Whole animal</tissue>
    </source>
</reference>
<reference evidence="7" key="2">
    <citation type="submission" date="2020-11" db="EMBL/GenBank/DDBJ databases">
        <authorList>
            <person name="McCartney M.A."/>
            <person name="Auch B."/>
            <person name="Kono T."/>
            <person name="Mallez S."/>
            <person name="Becker A."/>
            <person name="Gohl D.M."/>
            <person name="Silverstein K.A.T."/>
            <person name="Koren S."/>
            <person name="Bechman K.B."/>
            <person name="Herman A."/>
            <person name="Abrahante J.E."/>
            <person name="Garbe J."/>
        </authorList>
    </citation>
    <scope>NUCLEOTIDE SEQUENCE</scope>
    <source>
        <strain evidence="7">Duluth1</strain>
        <tissue evidence="7">Whole animal</tissue>
    </source>
</reference>
<evidence type="ECO:0000256" key="1">
    <source>
        <dbReference type="ARBA" id="ARBA00021141"/>
    </source>
</evidence>
<dbReference type="AlphaFoldDB" id="A0A9D4FAG6"/>
<evidence type="ECO:0000313" key="7">
    <source>
        <dbReference type="EMBL" id="KAH3794697.1"/>
    </source>
</evidence>